<accession>A0A9X7JT29</accession>
<dbReference type="PANTHER" id="PTHR43877">
    <property type="entry name" value="AMINOALKYLPHOSPHONATE N-ACETYLTRANSFERASE-RELATED-RELATED"/>
    <property type="match status" value="1"/>
</dbReference>
<dbReference type="OrthoDB" id="4549080at2"/>
<dbReference type="Gene3D" id="3.40.630.30">
    <property type="match status" value="1"/>
</dbReference>
<dbReference type="Proteomes" id="UP000242427">
    <property type="component" value="Unassembled WGS sequence"/>
</dbReference>
<evidence type="ECO:0000313" key="5">
    <source>
        <dbReference type="Proteomes" id="UP000242427"/>
    </source>
</evidence>
<dbReference type="InterPro" id="IPR050832">
    <property type="entry name" value="Bact_Acetyltransf"/>
</dbReference>
<name>A0A9X7JT29_9ACTN</name>
<proteinExistence type="predicted"/>
<dbReference type="InterPro" id="IPR016181">
    <property type="entry name" value="Acyl_CoA_acyltransferase"/>
</dbReference>
<dbReference type="SUPFAM" id="SSF55729">
    <property type="entry name" value="Acyl-CoA N-acyltransferases (Nat)"/>
    <property type="match status" value="1"/>
</dbReference>
<dbReference type="EMBL" id="PXWG01000011">
    <property type="protein sequence ID" value="PSJ29342.1"/>
    <property type="molecule type" value="Genomic_DNA"/>
</dbReference>
<keyword evidence="1" id="KW-0808">Transferase</keyword>
<feature type="domain" description="N-acetyltransferase" evidence="3">
    <location>
        <begin position="12"/>
        <end position="149"/>
    </location>
</feature>
<dbReference type="CDD" id="cd04301">
    <property type="entry name" value="NAT_SF"/>
    <property type="match status" value="1"/>
</dbReference>
<organism evidence="4 5">
    <name type="scientific">Streptosporangium nondiastaticum</name>
    <dbReference type="NCBI Taxonomy" id="35764"/>
    <lineage>
        <taxon>Bacteria</taxon>
        <taxon>Bacillati</taxon>
        <taxon>Actinomycetota</taxon>
        <taxon>Actinomycetes</taxon>
        <taxon>Streptosporangiales</taxon>
        <taxon>Streptosporangiaceae</taxon>
        <taxon>Streptosporangium</taxon>
    </lineage>
</organism>
<keyword evidence="2" id="KW-0012">Acyltransferase</keyword>
<dbReference type="RefSeq" id="WP_106675023.1">
    <property type="nucleotide sequence ID" value="NZ_PXWG01000011.1"/>
</dbReference>
<protein>
    <submittedName>
        <fullName evidence="4">N-acetyltransferase</fullName>
    </submittedName>
</protein>
<sequence>MSATAVRETVETASRPMTTGDIPDVIGLLRAAPQTAYCEWEDDRLLGQHLAQASDICRVMRDGTGRVVAAVIAGSFGVRGTISHAVVAPEHRRSHLARKLVADTLAAFRERGVRRVFLFVHDDNEAAVRLWSASGFSPTAGESTLERDL</sequence>
<dbReference type="Pfam" id="PF00583">
    <property type="entry name" value="Acetyltransf_1"/>
    <property type="match status" value="1"/>
</dbReference>
<evidence type="ECO:0000259" key="3">
    <source>
        <dbReference type="PROSITE" id="PS51186"/>
    </source>
</evidence>
<evidence type="ECO:0000256" key="2">
    <source>
        <dbReference type="ARBA" id="ARBA00023315"/>
    </source>
</evidence>
<gene>
    <name evidence="4" type="ORF">B7P34_07530</name>
</gene>
<keyword evidence="5" id="KW-1185">Reference proteome</keyword>
<dbReference type="AlphaFoldDB" id="A0A9X7JT29"/>
<dbReference type="PROSITE" id="PS51186">
    <property type="entry name" value="GNAT"/>
    <property type="match status" value="1"/>
</dbReference>
<evidence type="ECO:0000256" key="1">
    <source>
        <dbReference type="ARBA" id="ARBA00022679"/>
    </source>
</evidence>
<reference evidence="4 5" key="1">
    <citation type="submission" date="2018-03" db="EMBL/GenBank/DDBJ databases">
        <title>Chitinolytic properties of Streptosporangium nondiastaticum TBG75A20.</title>
        <authorList>
            <person name="Gayathri V."/>
            <person name="Shiburaj S."/>
        </authorList>
    </citation>
    <scope>NUCLEOTIDE SEQUENCE [LARGE SCALE GENOMIC DNA]</scope>
    <source>
        <strain evidence="4 5">TBG75A20</strain>
    </source>
</reference>
<dbReference type="InterPro" id="IPR000182">
    <property type="entry name" value="GNAT_dom"/>
</dbReference>
<dbReference type="GO" id="GO:0016747">
    <property type="term" value="F:acyltransferase activity, transferring groups other than amino-acyl groups"/>
    <property type="evidence" value="ECO:0007669"/>
    <property type="project" value="InterPro"/>
</dbReference>
<comment type="caution">
    <text evidence="4">The sequence shown here is derived from an EMBL/GenBank/DDBJ whole genome shotgun (WGS) entry which is preliminary data.</text>
</comment>
<evidence type="ECO:0000313" key="4">
    <source>
        <dbReference type="EMBL" id="PSJ29342.1"/>
    </source>
</evidence>